<evidence type="ECO:0000256" key="2">
    <source>
        <dbReference type="ARBA" id="ARBA00022448"/>
    </source>
</evidence>
<dbReference type="PANTHER" id="PTHR30531:SF12">
    <property type="entry name" value="FLAGELLAR BIOSYNTHETIC PROTEIN FLHB"/>
    <property type="match status" value="1"/>
</dbReference>
<dbReference type="Gene3D" id="3.40.1690.10">
    <property type="entry name" value="secretion proteins EscU"/>
    <property type="match status" value="1"/>
</dbReference>
<evidence type="ECO:0008006" key="11">
    <source>
        <dbReference type="Google" id="ProtNLM"/>
    </source>
</evidence>
<dbReference type="SUPFAM" id="SSF160544">
    <property type="entry name" value="EscU C-terminal domain-like"/>
    <property type="match status" value="1"/>
</dbReference>
<dbReference type="InterPro" id="IPR029025">
    <property type="entry name" value="T3SS_substrate_exporter_C"/>
</dbReference>
<evidence type="ECO:0000256" key="4">
    <source>
        <dbReference type="ARBA" id="ARBA00022692"/>
    </source>
</evidence>
<keyword evidence="3" id="KW-1003">Cell membrane</keyword>
<dbReference type="FunFam" id="3.40.1690.10:FF:000001">
    <property type="entry name" value="Flagellar biosynthetic protein FlhB"/>
    <property type="match status" value="1"/>
</dbReference>
<accession>A0A0F9GKE3</accession>
<dbReference type="PANTHER" id="PTHR30531">
    <property type="entry name" value="FLAGELLAR BIOSYNTHETIC PROTEIN FLHB"/>
    <property type="match status" value="1"/>
</dbReference>
<organism evidence="10">
    <name type="scientific">marine sediment metagenome</name>
    <dbReference type="NCBI Taxonomy" id="412755"/>
    <lineage>
        <taxon>unclassified sequences</taxon>
        <taxon>metagenomes</taxon>
        <taxon>ecological metagenomes</taxon>
    </lineage>
</organism>
<feature type="transmembrane region" description="Helical" evidence="9">
    <location>
        <begin position="131"/>
        <end position="152"/>
    </location>
</feature>
<evidence type="ECO:0000256" key="1">
    <source>
        <dbReference type="ARBA" id="ARBA00004651"/>
    </source>
</evidence>
<keyword evidence="2" id="KW-0813">Transport</keyword>
<evidence type="ECO:0000256" key="8">
    <source>
        <dbReference type="ARBA" id="ARBA00023136"/>
    </source>
</evidence>
<feature type="transmembrane region" description="Helical" evidence="9">
    <location>
        <begin position="92"/>
        <end position="110"/>
    </location>
</feature>
<feature type="transmembrane region" description="Helical" evidence="9">
    <location>
        <begin position="32"/>
        <end position="53"/>
    </location>
</feature>
<keyword evidence="8 9" id="KW-0472">Membrane</keyword>
<evidence type="ECO:0000313" key="10">
    <source>
        <dbReference type="EMBL" id="KKL99253.1"/>
    </source>
</evidence>
<keyword evidence="5" id="KW-1005">Bacterial flagellum biogenesis</keyword>
<proteinExistence type="predicted"/>
<reference evidence="10" key="1">
    <citation type="journal article" date="2015" name="Nature">
        <title>Complex archaea that bridge the gap between prokaryotes and eukaryotes.</title>
        <authorList>
            <person name="Spang A."/>
            <person name="Saw J.H."/>
            <person name="Jorgensen S.L."/>
            <person name="Zaremba-Niedzwiedzka K."/>
            <person name="Martijn J."/>
            <person name="Lind A.E."/>
            <person name="van Eijk R."/>
            <person name="Schleper C."/>
            <person name="Guy L."/>
            <person name="Ettema T.J."/>
        </authorList>
    </citation>
    <scope>NUCLEOTIDE SEQUENCE</scope>
</reference>
<comment type="caution">
    <text evidence="10">The sequence shown here is derived from an EMBL/GenBank/DDBJ whole genome shotgun (WGS) entry which is preliminary data.</text>
</comment>
<evidence type="ECO:0000256" key="5">
    <source>
        <dbReference type="ARBA" id="ARBA00022795"/>
    </source>
</evidence>
<dbReference type="InterPro" id="IPR006135">
    <property type="entry name" value="T3SS_substrate_exporter"/>
</dbReference>
<dbReference type="GO" id="GO:0044781">
    <property type="term" value="P:bacterial-type flagellum organization"/>
    <property type="evidence" value="ECO:0007669"/>
    <property type="project" value="UniProtKB-KW"/>
</dbReference>
<dbReference type="AlphaFoldDB" id="A0A0F9GKE3"/>
<dbReference type="GO" id="GO:0005886">
    <property type="term" value="C:plasma membrane"/>
    <property type="evidence" value="ECO:0007669"/>
    <property type="project" value="UniProtKB-SubCell"/>
</dbReference>
<keyword evidence="4 9" id="KW-0812">Transmembrane</keyword>
<evidence type="ECO:0000256" key="9">
    <source>
        <dbReference type="SAM" id="Phobius"/>
    </source>
</evidence>
<dbReference type="GO" id="GO:0009306">
    <property type="term" value="P:protein secretion"/>
    <property type="evidence" value="ECO:0007669"/>
    <property type="project" value="InterPro"/>
</dbReference>
<keyword evidence="7 9" id="KW-1133">Transmembrane helix</keyword>
<evidence type="ECO:0000256" key="3">
    <source>
        <dbReference type="ARBA" id="ARBA00022475"/>
    </source>
</evidence>
<dbReference type="PRINTS" id="PR00950">
    <property type="entry name" value="TYPE3IMSPROT"/>
</dbReference>
<dbReference type="Pfam" id="PF01312">
    <property type="entry name" value="Bac_export_2"/>
    <property type="match status" value="1"/>
</dbReference>
<gene>
    <name evidence="10" type="ORF">LCGC14_1816280</name>
</gene>
<dbReference type="Gene3D" id="6.10.250.2080">
    <property type="match status" value="1"/>
</dbReference>
<feature type="non-terminal residue" evidence="10">
    <location>
        <position position="1"/>
    </location>
</feature>
<sequence length="304" mass="34681">MQMMEYYFGLISVVAQSSENVLFLVKPILPIMLRIIAPVLGVVVIAAFAGNVMQVGLRFSTKPIQPDFSKINPNPVRFITKMLFSRQSVMNLGKSVFKIATISVVAFFLVKKDLFWIMKTMDMGVLQAFQLCLLLAFKLIMVVSGLLLILAIPDYFFQRREHTESLKMTRQELKEERKLLEGDPLLRARMRERQKSYAKRRMIQEVPKADVVITNPVHFAVALKYEPLRMGAPECVAKGQDLIAQRIKKIAEENDVSVVENKPLARELYKRVDIGDEVPEDLFTAVAEIIAFVYKLKQKEAVNV</sequence>
<dbReference type="EMBL" id="LAZR01017721">
    <property type="protein sequence ID" value="KKL99253.1"/>
    <property type="molecule type" value="Genomic_DNA"/>
</dbReference>
<protein>
    <recommendedName>
        <fullName evidence="11">Flagellar biosynthetic protein FlhB</fullName>
    </recommendedName>
</protein>
<name>A0A0F9GKE3_9ZZZZ</name>
<evidence type="ECO:0000256" key="7">
    <source>
        <dbReference type="ARBA" id="ARBA00022989"/>
    </source>
</evidence>
<comment type="subcellular location">
    <subcellularLocation>
        <location evidence="1">Cell membrane</location>
        <topology evidence="1">Multi-pass membrane protein</topology>
    </subcellularLocation>
</comment>
<evidence type="ECO:0000256" key="6">
    <source>
        <dbReference type="ARBA" id="ARBA00022927"/>
    </source>
</evidence>
<keyword evidence="6" id="KW-0653">Protein transport</keyword>